<keyword evidence="3" id="KW-1185">Reference proteome</keyword>
<evidence type="ECO:0000256" key="1">
    <source>
        <dbReference type="SAM" id="MobiDB-lite"/>
    </source>
</evidence>
<reference evidence="2 3" key="1">
    <citation type="submission" date="2013-11" db="EMBL/GenBank/DDBJ databases">
        <title>The Damaraland mole rat (Fukomys damarensis) genome and evolution of African mole rats.</title>
        <authorList>
            <person name="Gladyshev V.N."/>
            <person name="Fang X."/>
        </authorList>
    </citation>
    <scope>NUCLEOTIDE SEQUENCE [LARGE SCALE GENOMIC DNA]</scope>
    <source>
        <tissue evidence="2">Liver</tissue>
    </source>
</reference>
<gene>
    <name evidence="2" type="ORF">H920_01897</name>
</gene>
<evidence type="ECO:0000313" key="2">
    <source>
        <dbReference type="EMBL" id="KFO36671.1"/>
    </source>
</evidence>
<name>A0A091EM48_FUKDA</name>
<dbReference type="EMBL" id="KN121328">
    <property type="protein sequence ID" value="KFO36671.1"/>
    <property type="molecule type" value="Genomic_DNA"/>
</dbReference>
<dbReference type="Proteomes" id="UP000028990">
    <property type="component" value="Unassembled WGS sequence"/>
</dbReference>
<accession>A0A091EM48</accession>
<dbReference type="AlphaFoldDB" id="A0A091EM48"/>
<dbReference type="Gene3D" id="1.20.5.1160">
    <property type="entry name" value="Vasodilator-stimulated phosphoprotein"/>
    <property type="match status" value="1"/>
</dbReference>
<feature type="region of interest" description="Disordered" evidence="1">
    <location>
        <begin position="19"/>
        <end position="48"/>
    </location>
</feature>
<proteinExistence type="predicted"/>
<evidence type="ECO:0000313" key="3">
    <source>
        <dbReference type="Proteomes" id="UP000028990"/>
    </source>
</evidence>
<sequence>MKDPESLSHWSEVELAALGDKSSPESNVVDGVQVPGDRAEDGHTVAKKQPKKEMLMCVDLENHCQSLRKELDFQKSVFEEVHTCGSAIIYEGLSVS</sequence>
<protein>
    <submittedName>
        <fullName evidence="2">Lamin-B2</fullName>
    </submittedName>
</protein>
<organism evidence="2 3">
    <name type="scientific">Fukomys damarensis</name>
    <name type="common">Damaraland mole rat</name>
    <name type="synonym">Cryptomys damarensis</name>
    <dbReference type="NCBI Taxonomy" id="885580"/>
    <lineage>
        <taxon>Eukaryota</taxon>
        <taxon>Metazoa</taxon>
        <taxon>Chordata</taxon>
        <taxon>Craniata</taxon>
        <taxon>Vertebrata</taxon>
        <taxon>Euteleostomi</taxon>
        <taxon>Mammalia</taxon>
        <taxon>Eutheria</taxon>
        <taxon>Euarchontoglires</taxon>
        <taxon>Glires</taxon>
        <taxon>Rodentia</taxon>
        <taxon>Hystricomorpha</taxon>
        <taxon>Bathyergidae</taxon>
        <taxon>Fukomys</taxon>
    </lineage>
</organism>